<feature type="compositionally biased region" description="Basic and acidic residues" evidence="8">
    <location>
        <begin position="50"/>
        <end position="61"/>
    </location>
</feature>
<name>D0LU25_HALO1</name>
<comment type="catalytic activity">
    <reaction evidence="1 7">
        <text>an S-substituted glutathione + H2O = an S-substituted L-cysteinylglycine + L-glutamate</text>
        <dbReference type="Rhea" id="RHEA:59468"/>
        <dbReference type="ChEBI" id="CHEBI:15377"/>
        <dbReference type="ChEBI" id="CHEBI:29985"/>
        <dbReference type="ChEBI" id="CHEBI:90779"/>
        <dbReference type="ChEBI" id="CHEBI:143103"/>
        <dbReference type="EC" id="3.4.19.13"/>
    </reaction>
</comment>
<dbReference type="UniPathway" id="UPA00204"/>
<dbReference type="PANTHER" id="PTHR43199">
    <property type="entry name" value="GLUTATHIONE HYDROLASE"/>
    <property type="match status" value="1"/>
</dbReference>
<dbReference type="EMBL" id="CP001804">
    <property type="protein sequence ID" value="ACY17389.1"/>
    <property type="molecule type" value="Genomic_DNA"/>
</dbReference>
<keyword evidence="3 7" id="KW-0012">Acyltransferase</keyword>
<dbReference type="KEGG" id="hoh:Hoch_4900"/>
<evidence type="ECO:0000256" key="3">
    <source>
        <dbReference type="ARBA" id="ARBA00023315"/>
    </source>
</evidence>
<dbReference type="Gene3D" id="1.10.246.130">
    <property type="match status" value="1"/>
</dbReference>
<evidence type="ECO:0000256" key="5">
    <source>
        <dbReference type="PIRSR" id="PIRSR600101-1"/>
    </source>
</evidence>
<dbReference type="GO" id="GO:0006750">
    <property type="term" value="P:glutathione biosynthetic process"/>
    <property type="evidence" value="ECO:0007669"/>
    <property type="project" value="UniProtKB-KW"/>
</dbReference>
<dbReference type="InterPro" id="IPR043137">
    <property type="entry name" value="GGT_ssub_C"/>
</dbReference>
<evidence type="ECO:0000313" key="11">
    <source>
        <dbReference type="Proteomes" id="UP000001880"/>
    </source>
</evidence>
<comment type="catalytic activity">
    <reaction evidence="2 7">
        <text>glutathione + H2O = L-cysteinylglycine + L-glutamate</text>
        <dbReference type="Rhea" id="RHEA:28807"/>
        <dbReference type="ChEBI" id="CHEBI:15377"/>
        <dbReference type="ChEBI" id="CHEBI:29985"/>
        <dbReference type="ChEBI" id="CHEBI:57925"/>
        <dbReference type="ChEBI" id="CHEBI:61694"/>
        <dbReference type="EC" id="3.4.19.13"/>
    </reaction>
</comment>
<comment type="PTM">
    <text evidence="7">Cleaved by autocatalysis into a large and a small subunit.</text>
</comment>
<dbReference type="AlphaFoldDB" id="D0LU25"/>
<gene>
    <name evidence="10" type="ordered locus">Hoch_4900</name>
</gene>
<dbReference type="InterPro" id="IPR000101">
    <property type="entry name" value="GGT_peptidase"/>
</dbReference>
<comment type="catalytic activity">
    <reaction evidence="4 7">
        <text>an N-terminal (5-L-glutamyl)-[peptide] + an alpha-amino acid = 5-L-glutamyl amino acid + an N-terminal L-alpha-aminoacyl-[peptide]</text>
        <dbReference type="Rhea" id="RHEA:23904"/>
        <dbReference type="Rhea" id="RHEA-COMP:9780"/>
        <dbReference type="Rhea" id="RHEA-COMP:9795"/>
        <dbReference type="ChEBI" id="CHEBI:77644"/>
        <dbReference type="ChEBI" id="CHEBI:78597"/>
        <dbReference type="ChEBI" id="CHEBI:78599"/>
        <dbReference type="ChEBI" id="CHEBI:78608"/>
        <dbReference type="EC" id="2.3.2.2"/>
    </reaction>
</comment>
<dbReference type="PANTHER" id="PTHR43199:SF6">
    <property type="entry name" value="GLUTATHIONE HYDROLASE PROENZYME"/>
    <property type="match status" value="1"/>
</dbReference>
<dbReference type="RefSeq" id="WP_012829981.1">
    <property type="nucleotide sequence ID" value="NC_013440.1"/>
</dbReference>
<reference evidence="10 11" key="1">
    <citation type="journal article" date="2010" name="Stand. Genomic Sci.">
        <title>Complete genome sequence of Haliangium ochraceum type strain (SMP-2).</title>
        <authorList>
            <consortium name="US DOE Joint Genome Institute (JGI-PGF)"/>
            <person name="Ivanova N."/>
            <person name="Daum C."/>
            <person name="Lang E."/>
            <person name="Abt B."/>
            <person name="Kopitz M."/>
            <person name="Saunders E."/>
            <person name="Lapidus A."/>
            <person name="Lucas S."/>
            <person name="Glavina Del Rio T."/>
            <person name="Nolan M."/>
            <person name="Tice H."/>
            <person name="Copeland A."/>
            <person name="Cheng J.F."/>
            <person name="Chen F."/>
            <person name="Bruce D."/>
            <person name="Goodwin L."/>
            <person name="Pitluck S."/>
            <person name="Mavromatis K."/>
            <person name="Pati A."/>
            <person name="Mikhailova N."/>
            <person name="Chen A."/>
            <person name="Palaniappan K."/>
            <person name="Land M."/>
            <person name="Hauser L."/>
            <person name="Chang Y.J."/>
            <person name="Jeffries C.D."/>
            <person name="Detter J.C."/>
            <person name="Brettin T."/>
            <person name="Rohde M."/>
            <person name="Goker M."/>
            <person name="Bristow J."/>
            <person name="Markowitz V."/>
            <person name="Eisen J.A."/>
            <person name="Hugenholtz P."/>
            <person name="Kyrpides N.C."/>
            <person name="Klenk H.P."/>
        </authorList>
    </citation>
    <scope>NUCLEOTIDE SEQUENCE [LARGE SCALE GENOMIC DNA]</scope>
    <source>
        <strain evidence="11">DSM 14365 / CIP 107738 / JCM 11303 / AJ 13395 / SMP-2</strain>
    </source>
</reference>
<evidence type="ECO:0000256" key="4">
    <source>
        <dbReference type="ARBA" id="ARBA00047417"/>
    </source>
</evidence>
<dbReference type="PRINTS" id="PR01210">
    <property type="entry name" value="GGTRANSPTASE"/>
</dbReference>
<accession>D0LU25</accession>
<feature type="signal peptide" evidence="9">
    <location>
        <begin position="1"/>
        <end position="21"/>
    </location>
</feature>
<dbReference type="Pfam" id="PF01019">
    <property type="entry name" value="G_glu_transpept"/>
    <property type="match status" value="1"/>
</dbReference>
<comment type="subunit">
    <text evidence="7">This enzyme consists of two polypeptide chains, which are synthesized in precursor form from a single polypeptide.</text>
</comment>
<keyword evidence="11" id="KW-1185">Reference proteome</keyword>
<keyword evidence="7" id="KW-0317">Glutathione biosynthesis</keyword>
<dbReference type="InterPro" id="IPR029055">
    <property type="entry name" value="Ntn_hydrolases_N"/>
</dbReference>
<keyword evidence="7" id="KW-0378">Hydrolase</keyword>
<dbReference type="EC" id="3.4.19.13" evidence="7"/>
<dbReference type="SUPFAM" id="SSF56235">
    <property type="entry name" value="N-terminal nucleophile aminohydrolases (Ntn hydrolases)"/>
    <property type="match status" value="1"/>
</dbReference>
<dbReference type="MEROPS" id="T03.001"/>
<dbReference type="Gene3D" id="3.60.20.40">
    <property type="match status" value="1"/>
</dbReference>
<proteinExistence type="inferred from homology"/>
<evidence type="ECO:0000256" key="9">
    <source>
        <dbReference type="SAM" id="SignalP"/>
    </source>
</evidence>
<dbReference type="HOGENOM" id="CLU_014813_0_3_7"/>
<organism evidence="10 11">
    <name type="scientific">Haliangium ochraceum (strain DSM 14365 / JCM 11303 / SMP-2)</name>
    <dbReference type="NCBI Taxonomy" id="502025"/>
    <lineage>
        <taxon>Bacteria</taxon>
        <taxon>Pseudomonadati</taxon>
        <taxon>Myxococcota</taxon>
        <taxon>Polyangia</taxon>
        <taxon>Haliangiales</taxon>
        <taxon>Kofleriaceae</taxon>
        <taxon>Haliangium</taxon>
    </lineage>
</organism>
<feature type="region of interest" description="Disordered" evidence="8">
    <location>
        <begin position="30"/>
        <end position="71"/>
    </location>
</feature>
<dbReference type="GO" id="GO:0103068">
    <property type="term" value="F:leukotriene C4 gamma-glutamyl transferase activity"/>
    <property type="evidence" value="ECO:0007669"/>
    <property type="project" value="UniProtKB-EC"/>
</dbReference>
<dbReference type="Proteomes" id="UP000001880">
    <property type="component" value="Chromosome"/>
</dbReference>
<feature type="binding site" evidence="6">
    <location>
        <position position="520"/>
    </location>
    <ligand>
        <name>L-glutamate</name>
        <dbReference type="ChEBI" id="CHEBI:29985"/>
    </ligand>
</feature>
<feature type="binding site" evidence="6">
    <location>
        <begin position="498"/>
        <end position="499"/>
    </location>
    <ligand>
        <name>L-glutamate</name>
        <dbReference type="ChEBI" id="CHEBI:29985"/>
    </ligand>
</feature>
<feature type="chain" id="PRO_5003011664" description="Glutathione hydrolase proenzyme" evidence="9">
    <location>
        <begin position="22"/>
        <end position="617"/>
    </location>
</feature>
<keyword evidence="7" id="KW-0865">Zymogen</keyword>
<evidence type="ECO:0000256" key="6">
    <source>
        <dbReference type="PIRSR" id="PIRSR600101-2"/>
    </source>
</evidence>
<keyword evidence="7 10" id="KW-0808">Transferase</keyword>
<feature type="binding site" evidence="6">
    <location>
        <position position="134"/>
    </location>
    <ligand>
        <name>L-glutamate</name>
        <dbReference type="ChEBI" id="CHEBI:29985"/>
    </ligand>
</feature>
<evidence type="ECO:0000256" key="7">
    <source>
        <dbReference type="RuleBase" id="RU368036"/>
    </source>
</evidence>
<dbReference type="NCBIfam" id="TIGR00066">
    <property type="entry name" value="g_glut_trans"/>
    <property type="match status" value="1"/>
</dbReference>
<dbReference type="OrthoDB" id="5297205at2"/>
<dbReference type="InterPro" id="IPR051792">
    <property type="entry name" value="GGT_bact"/>
</dbReference>
<feature type="binding site" evidence="6">
    <location>
        <position position="469"/>
    </location>
    <ligand>
        <name>L-glutamate</name>
        <dbReference type="ChEBI" id="CHEBI:29985"/>
    </ligand>
</feature>
<dbReference type="GO" id="GO:0036374">
    <property type="term" value="F:glutathione hydrolase activity"/>
    <property type="evidence" value="ECO:0007669"/>
    <property type="project" value="UniProtKB-UniRule"/>
</dbReference>
<comment type="pathway">
    <text evidence="7">Sulfur metabolism; glutathione metabolism.</text>
</comment>
<evidence type="ECO:0000256" key="2">
    <source>
        <dbReference type="ARBA" id="ARBA00001089"/>
    </source>
</evidence>
<feature type="binding site" evidence="6">
    <location>
        <begin position="445"/>
        <end position="447"/>
    </location>
    <ligand>
        <name>L-glutamate</name>
        <dbReference type="ChEBI" id="CHEBI:29985"/>
    </ligand>
</feature>
<dbReference type="InterPro" id="IPR043138">
    <property type="entry name" value="GGT_lsub"/>
</dbReference>
<evidence type="ECO:0000256" key="8">
    <source>
        <dbReference type="SAM" id="MobiDB-lite"/>
    </source>
</evidence>
<feature type="active site" description="Nucleophile" evidence="5">
    <location>
        <position position="427"/>
    </location>
</feature>
<comment type="similarity">
    <text evidence="7">Belongs to the gamma-glutamyltransferase family.</text>
</comment>
<dbReference type="eggNOG" id="COG0405">
    <property type="taxonomic scope" value="Bacteria"/>
</dbReference>
<protein>
    <recommendedName>
        <fullName evidence="7">Glutathione hydrolase proenzyme</fullName>
        <ecNumber evidence="7">2.3.2.2</ecNumber>
        <ecNumber evidence="7">3.4.19.13</ecNumber>
    </recommendedName>
    <component>
        <recommendedName>
            <fullName evidence="7">Glutathione hydrolase large chain</fullName>
        </recommendedName>
    </component>
    <component>
        <recommendedName>
            <fullName evidence="7">Glutathione hydrolase small chain</fullName>
        </recommendedName>
    </component>
</protein>
<sequence length="617" mass="65267">MIPRNRLTRSLLCLAAATLLALPAASCKRSQTSDPAPAAQPLEAQTGPDDSGHKLPVKDGEDTAVGTRGGVSSAEANASEIGLAILQRGGNAVDAAIAVGFALGVTHPSAGNIGGGGFMIIRLPDGKTTAIDYREMAPGKASRDMYLDAAGEVTNDSRMGPRAAGIPGVVRGFAKAHAMYGSLPWEDLIMPAVKLAREGWALDSHHADDLGWGTERMDKYAAALAESGGPTPELQAALEYTLATFRKADGSAYQTGEVWKQPDLADTLEAIATQGADAFYTGPLAEKMASEVQAMGGIWTAADLANYKAVVREPVVFGYRGHEITTMPPPSAGGVVLRQILAASEVLGLYELDWDSDLRLHLYLEALRRIYADRNLLLGDPDFVDIPMKTLLDVSYLEQRMADVQKDKATPSSEVGAGVELEESAQTTHFSVVDENRMAVANTYTLNGGFGAKLQIPGTGVTLNNEMDDFTAKVGAPNMFGLVQGPQNSIAPGKRMLSSMTPTIVTKDGKLRAVVGSPGGPTITTTVAQIIMQIIDHERSIAEAVRAPRTHHQWLPDSVLAEDDLSDENRAALEARGHSLRSWGSIGHANVIEIDPESGGIRAVADLARDGGKAVAY</sequence>
<evidence type="ECO:0000256" key="1">
    <source>
        <dbReference type="ARBA" id="ARBA00001049"/>
    </source>
</evidence>
<dbReference type="EC" id="2.3.2.2" evidence="7"/>
<dbReference type="STRING" id="502025.Hoch_4900"/>
<evidence type="ECO:0000313" key="10">
    <source>
        <dbReference type="EMBL" id="ACY17389.1"/>
    </source>
</evidence>
<dbReference type="GO" id="GO:0006751">
    <property type="term" value="P:glutathione catabolic process"/>
    <property type="evidence" value="ECO:0007669"/>
    <property type="project" value="UniProtKB-UniRule"/>
</dbReference>
<keyword evidence="9" id="KW-0732">Signal</keyword>